<evidence type="ECO:0000313" key="10">
    <source>
        <dbReference type="EMBL" id="KAF6716900.1"/>
    </source>
</evidence>
<evidence type="ECO:0000259" key="9">
    <source>
        <dbReference type="PROSITE" id="PS50955"/>
    </source>
</evidence>
<evidence type="ECO:0000256" key="1">
    <source>
        <dbReference type="ARBA" id="ARBA00007744"/>
    </source>
</evidence>
<dbReference type="PROSITE" id="PS50955">
    <property type="entry name" value="LEM_LIKE"/>
    <property type="match status" value="1"/>
</dbReference>
<dbReference type="SMART" id="SM01261">
    <property type="entry name" value="Thymopoietin"/>
    <property type="match status" value="1"/>
</dbReference>
<dbReference type="SMART" id="SM00540">
    <property type="entry name" value="LEM"/>
    <property type="match status" value="1"/>
</dbReference>
<feature type="domain" description="LEM" evidence="8">
    <location>
        <begin position="91"/>
        <end position="135"/>
    </location>
</feature>
<dbReference type="Proteomes" id="UP000646548">
    <property type="component" value="Unassembled WGS sequence"/>
</dbReference>
<dbReference type="InterPro" id="IPR011015">
    <property type="entry name" value="LEM/LEM-like_dom_sf"/>
</dbReference>
<feature type="region of interest" description="Disordered" evidence="6">
    <location>
        <begin position="110"/>
        <end position="219"/>
    </location>
</feature>
<name>A0A3B3C5H6_ORYME</name>
<dbReference type="OMA" id="TPFRMEE"/>
<dbReference type="PANTHER" id="PTHR12019:SF21">
    <property type="entry name" value="THYMOPOIETIN A"/>
    <property type="match status" value="1"/>
</dbReference>
<dbReference type="PROSITE" id="PS50954">
    <property type="entry name" value="LEM"/>
    <property type="match status" value="1"/>
</dbReference>
<dbReference type="CDD" id="cd12940">
    <property type="entry name" value="LEM_LAP2_LEMD1"/>
    <property type="match status" value="1"/>
</dbReference>
<feature type="compositionally biased region" description="Low complexity" evidence="6">
    <location>
        <begin position="257"/>
        <end position="287"/>
    </location>
</feature>
<evidence type="ECO:0000256" key="4">
    <source>
        <dbReference type="ARBA" id="ARBA00022990"/>
    </source>
</evidence>
<dbReference type="STRING" id="30732.ENSOMEP00000013191"/>
<dbReference type="InterPro" id="IPR003887">
    <property type="entry name" value="LEM_dom"/>
</dbReference>
<keyword evidence="7" id="KW-0472">Membrane</keyword>
<protein>
    <submittedName>
        <fullName evidence="10 11">Lamina-associated polypeptide 2, isoforms beta/delta/epsilon/gamma</fullName>
    </submittedName>
</protein>
<dbReference type="AlphaFoldDB" id="A0A3B3C5H6"/>
<dbReference type="Pfam" id="PF03020">
    <property type="entry name" value="LEM"/>
    <property type="match status" value="1"/>
</dbReference>
<feature type="domain" description="LEM-like" evidence="9">
    <location>
        <begin position="5"/>
        <end position="48"/>
    </location>
</feature>
<feature type="compositionally biased region" description="Acidic residues" evidence="6">
    <location>
        <begin position="155"/>
        <end position="173"/>
    </location>
</feature>
<reference evidence="10" key="2">
    <citation type="journal article" name="BMC Genomics">
        <title>Long-read sequencing and de novo genome assembly of marine medaka (Oryzias melastigma).</title>
        <authorList>
            <person name="Liang P."/>
            <person name="Saqib H.S.A."/>
            <person name="Ni X."/>
            <person name="Shen Y."/>
        </authorList>
    </citation>
    <scope>NUCLEOTIDE SEQUENCE</scope>
    <source>
        <strain evidence="10">Bigg-433</strain>
    </source>
</reference>
<evidence type="ECO:0000259" key="8">
    <source>
        <dbReference type="PROSITE" id="PS50954"/>
    </source>
</evidence>
<feature type="transmembrane region" description="Helical" evidence="7">
    <location>
        <begin position="300"/>
        <end position="318"/>
    </location>
</feature>
<dbReference type="GO" id="GO:0005635">
    <property type="term" value="C:nuclear envelope"/>
    <property type="evidence" value="ECO:0007669"/>
    <property type="project" value="UniProtKB-ARBA"/>
</dbReference>
<dbReference type="Ensembl" id="ENSOMET00000020759.1">
    <property type="protein sequence ID" value="ENSOMEP00000013191.1"/>
    <property type="gene ID" value="ENSOMEG00000014642.1"/>
</dbReference>
<dbReference type="PANTHER" id="PTHR12019">
    <property type="entry name" value="LAMINA-ASSOCIATED POLYPEPTIDE THYMOPOIETIN"/>
    <property type="match status" value="1"/>
</dbReference>
<evidence type="ECO:0000256" key="2">
    <source>
        <dbReference type="ARBA" id="ARBA00022481"/>
    </source>
</evidence>
<feature type="region of interest" description="Disordered" evidence="6">
    <location>
        <begin position="55"/>
        <end position="92"/>
    </location>
</feature>
<dbReference type="InterPro" id="IPR051656">
    <property type="entry name" value="LEM_domain"/>
</dbReference>
<keyword evidence="7" id="KW-0812">Transmembrane</keyword>
<comment type="similarity">
    <text evidence="1">Belongs to the LEM family.</text>
</comment>
<keyword evidence="4" id="KW-0007">Acetylation</keyword>
<evidence type="ECO:0000313" key="11">
    <source>
        <dbReference type="Ensembl" id="ENSOMEP00000013191.1"/>
    </source>
</evidence>
<dbReference type="FunFam" id="1.10.720.40:FF:000001">
    <property type="entry name" value="LEM domain containing 2, isoform CRA_a"/>
    <property type="match status" value="2"/>
</dbReference>
<keyword evidence="5" id="KW-0238">DNA-binding</keyword>
<keyword evidence="2" id="KW-0488">Methylation</keyword>
<evidence type="ECO:0000256" key="3">
    <source>
        <dbReference type="ARBA" id="ARBA00022553"/>
    </source>
</evidence>
<gene>
    <name evidence="10" type="ORF">FQA47_003462</name>
</gene>
<dbReference type="PaxDb" id="30732-ENSOMEP00000013191"/>
<dbReference type="InterPro" id="IPR013146">
    <property type="entry name" value="LEM-like_dom"/>
</dbReference>
<sequence>MPEFVEDPSLLTKERLKSELLAHSVELPSSSATKDVYVQLYLQNLTVRNRGDATLDAFSSDEEPPPAPRGASSRTRSSPRKSTKRAEKAEQLDIAALSNERLREELLKHGVDAGPILASTRKPNEKKLQKLLENGASPPPADSQVNGDSEPGVYSDEEEELPAEPEPEPDPEPEPSPVTERQLRSRTRRSQQQTVQKPKTSSQSPKKEQGFLNDLNSPSEMLATCRLPIRGAGGRPVTSSALLTDDTALQPPRDSKTNSSSSEQRTTTTTVSSQSPSSTKPSTVTPPAGQVRAVRRSMSVWIKLCLLGVVLGFLFLVYQNMEANIVAPFLD</sequence>
<dbReference type="GeneTree" id="ENSGT00940000154098"/>
<reference evidence="11" key="1">
    <citation type="submission" date="2025-05" db="UniProtKB">
        <authorList>
            <consortium name="Ensembl"/>
        </authorList>
    </citation>
    <scope>IDENTIFICATION</scope>
</reference>
<dbReference type="GO" id="GO:0003677">
    <property type="term" value="F:DNA binding"/>
    <property type="evidence" value="ECO:0007669"/>
    <property type="project" value="UniProtKB-KW"/>
</dbReference>
<evidence type="ECO:0000313" key="12">
    <source>
        <dbReference type="Proteomes" id="UP000261560"/>
    </source>
</evidence>
<dbReference type="SUPFAM" id="SSF63451">
    <property type="entry name" value="LEM domain"/>
    <property type="match status" value="2"/>
</dbReference>
<dbReference type="EMBL" id="WKFB01000915">
    <property type="protein sequence ID" value="KAF6716900.1"/>
    <property type="molecule type" value="Genomic_DNA"/>
</dbReference>
<accession>A0A3B3C5H6</accession>
<dbReference type="Pfam" id="PF08198">
    <property type="entry name" value="Thymopoietin"/>
    <property type="match status" value="1"/>
</dbReference>
<evidence type="ECO:0000256" key="6">
    <source>
        <dbReference type="SAM" id="MobiDB-lite"/>
    </source>
</evidence>
<dbReference type="Gene3D" id="1.10.720.40">
    <property type="match status" value="2"/>
</dbReference>
<keyword evidence="12" id="KW-1185">Reference proteome</keyword>
<feature type="region of interest" description="Disordered" evidence="6">
    <location>
        <begin position="231"/>
        <end position="289"/>
    </location>
</feature>
<dbReference type="Proteomes" id="UP000261560">
    <property type="component" value="Unplaced"/>
</dbReference>
<dbReference type="CDD" id="cd12935">
    <property type="entry name" value="LEM_like"/>
    <property type="match status" value="1"/>
</dbReference>
<evidence type="ECO:0000256" key="7">
    <source>
        <dbReference type="SAM" id="Phobius"/>
    </source>
</evidence>
<keyword evidence="3" id="KW-0597">Phosphoprotein</keyword>
<keyword evidence="7" id="KW-1133">Transmembrane helix</keyword>
<proteinExistence type="inferred from homology"/>
<feature type="compositionally biased region" description="Low complexity" evidence="6">
    <location>
        <begin position="190"/>
        <end position="204"/>
    </location>
</feature>
<organism evidence="11 12">
    <name type="scientific">Oryzias melastigma</name>
    <name type="common">Marine medaka</name>
    <dbReference type="NCBI Taxonomy" id="30732"/>
    <lineage>
        <taxon>Eukaryota</taxon>
        <taxon>Metazoa</taxon>
        <taxon>Chordata</taxon>
        <taxon>Craniata</taxon>
        <taxon>Vertebrata</taxon>
        <taxon>Euteleostomi</taxon>
        <taxon>Actinopterygii</taxon>
        <taxon>Neopterygii</taxon>
        <taxon>Teleostei</taxon>
        <taxon>Neoteleostei</taxon>
        <taxon>Acanthomorphata</taxon>
        <taxon>Ovalentaria</taxon>
        <taxon>Atherinomorphae</taxon>
        <taxon>Beloniformes</taxon>
        <taxon>Adrianichthyidae</taxon>
        <taxon>Oryziinae</taxon>
        <taxon>Oryzias</taxon>
    </lineage>
</organism>
<evidence type="ECO:0000256" key="5">
    <source>
        <dbReference type="ARBA" id="ARBA00023125"/>
    </source>
</evidence>